<feature type="transmembrane region" description="Helical" evidence="13">
    <location>
        <begin position="78"/>
        <end position="96"/>
    </location>
</feature>
<evidence type="ECO:0000256" key="3">
    <source>
        <dbReference type="ARBA" id="ARBA00022516"/>
    </source>
</evidence>
<dbReference type="EMBL" id="CP035945">
    <property type="protein sequence ID" value="QBE99281.1"/>
    <property type="molecule type" value="Genomic_DNA"/>
</dbReference>
<evidence type="ECO:0000313" key="15">
    <source>
        <dbReference type="EMBL" id="QBE99281.1"/>
    </source>
</evidence>
<keyword evidence="5 13" id="KW-0812">Transmembrane</keyword>
<evidence type="ECO:0000256" key="7">
    <source>
        <dbReference type="ARBA" id="ARBA00022989"/>
    </source>
</evidence>
<keyword evidence="9 13" id="KW-0472">Membrane</keyword>
<keyword evidence="7 13" id="KW-1133">Transmembrane helix</keyword>
<dbReference type="CDD" id="cd09160">
    <property type="entry name" value="PLDc_SMU_988_like_2"/>
    <property type="match status" value="1"/>
</dbReference>
<dbReference type="InterPro" id="IPR001736">
    <property type="entry name" value="PLipase_D/transphosphatidylase"/>
</dbReference>
<dbReference type="PANTHER" id="PTHR21248">
    <property type="entry name" value="CARDIOLIPIN SYNTHASE"/>
    <property type="match status" value="1"/>
</dbReference>
<dbReference type="AlphaFoldDB" id="A0A4P6M287"/>
<dbReference type="SMART" id="SM00155">
    <property type="entry name" value="PLDc"/>
    <property type="match status" value="2"/>
</dbReference>
<dbReference type="PANTHER" id="PTHR21248:SF22">
    <property type="entry name" value="PHOSPHOLIPASE D"/>
    <property type="match status" value="1"/>
</dbReference>
<organism evidence="15 16">
    <name type="scientific">Blautia producta</name>
    <dbReference type="NCBI Taxonomy" id="33035"/>
    <lineage>
        <taxon>Bacteria</taxon>
        <taxon>Bacillati</taxon>
        <taxon>Bacillota</taxon>
        <taxon>Clostridia</taxon>
        <taxon>Lachnospirales</taxon>
        <taxon>Lachnospiraceae</taxon>
        <taxon>Blautia</taxon>
    </lineage>
</organism>
<feature type="transmembrane region" description="Helical" evidence="13">
    <location>
        <begin position="21"/>
        <end position="42"/>
    </location>
</feature>
<keyword evidence="10" id="KW-0594">Phospholipid biosynthesis</keyword>
<dbReference type="Gene3D" id="3.30.870.10">
    <property type="entry name" value="Endonuclease Chain A"/>
    <property type="match status" value="2"/>
</dbReference>
<evidence type="ECO:0000256" key="9">
    <source>
        <dbReference type="ARBA" id="ARBA00023136"/>
    </source>
</evidence>
<sequence length="519" mass="60638">MQSEEMKKKGLKGVKTIIFGRTLIVVFAFLIQFALIISSFIWLKDYSFYIYAGFVVLGVLVLLHLFNSRGNPDFKLVWMLPLTVVPVFGALFYLYINSQPGTRMIYQRLQYLGKFTKQYVTQKEKVKKDLEQKNPQMGHLASYLMEYGTCPVYEHTLVTYFPLGDEQFPAMLKEIEKAEKFIFMEYFILEEGYMWNTVLELLKKKVKEGVEVRVMYDGMCVLALLPSFYPRILEREGIQCKMFAPIKPFFSPHYNNRDHRKILVVDGKVAFTGGTNLADEYINKKERFGHWKDTAVMLKGEAVERFTFMFLEMWGVSERGDLEYEPYRTPVDLQIPNDGYVIPYDVMPYGYERTGKQVYLDILNTAQCYVHIMTPYLILDHEMIMALTYAAKRGVEVCIIMPHIPDKKTAFALAKTYYNELLEAGVEIYEYTPGFVHAKVFTSDDEKAVVGTVNMDYRSFYHHFEDGVLFYRNSQIPYVERDFQYTKNKCVKISVADYKRLGIFTRIMGKVLRIFAPLM</sequence>
<accession>A0A4P6M287</accession>
<name>A0A4P6M287_9FIRM</name>
<dbReference type="InterPro" id="IPR025202">
    <property type="entry name" value="PLD-like_dom"/>
</dbReference>
<dbReference type="EC" id="2.7.8.-" evidence="12"/>
<evidence type="ECO:0000256" key="6">
    <source>
        <dbReference type="ARBA" id="ARBA00022737"/>
    </source>
</evidence>
<evidence type="ECO:0000256" key="13">
    <source>
        <dbReference type="SAM" id="Phobius"/>
    </source>
</evidence>
<dbReference type="NCBIfam" id="TIGR04265">
    <property type="entry name" value="bac_cardiolipin"/>
    <property type="match status" value="1"/>
</dbReference>
<dbReference type="GO" id="GO:0008808">
    <property type="term" value="F:cardiolipin synthase activity"/>
    <property type="evidence" value="ECO:0007669"/>
    <property type="project" value="UniProtKB-UniRule"/>
</dbReference>
<evidence type="ECO:0000256" key="11">
    <source>
        <dbReference type="ARBA" id="ARBA00023264"/>
    </source>
</evidence>
<feature type="domain" description="PLD phosphodiesterase" evidence="14">
    <location>
        <begin position="432"/>
        <end position="459"/>
    </location>
</feature>
<protein>
    <recommendedName>
        <fullName evidence="12">Cardiolipin synthase</fullName>
        <ecNumber evidence="12">2.7.8.-</ecNumber>
    </recommendedName>
</protein>
<dbReference type="RefSeq" id="WP_205730534.1">
    <property type="nucleotide sequence ID" value="NZ_CP035945.1"/>
</dbReference>
<keyword evidence="8" id="KW-0443">Lipid metabolism</keyword>
<keyword evidence="2" id="KW-1003">Cell membrane</keyword>
<reference evidence="15 16" key="1">
    <citation type="submission" date="2019-01" db="EMBL/GenBank/DDBJ databases">
        <title>PMF-metabolizing Aryl O-demethylase.</title>
        <authorList>
            <person name="Kim M."/>
        </authorList>
    </citation>
    <scope>NUCLEOTIDE SEQUENCE [LARGE SCALE GENOMIC DNA]</scope>
    <source>
        <strain evidence="15 16">PMF1</strain>
    </source>
</reference>
<evidence type="ECO:0000259" key="14">
    <source>
        <dbReference type="PROSITE" id="PS50035"/>
    </source>
</evidence>
<dbReference type="PROSITE" id="PS50035">
    <property type="entry name" value="PLD"/>
    <property type="match status" value="2"/>
</dbReference>
<dbReference type="GO" id="GO:0005886">
    <property type="term" value="C:plasma membrane"/>
    <property type="evidence" value="ECO:0007669"/>
    <property type="project" value="UniProtKB-SubCell"/>
</dbReference>
<keyword evidence="3" id="KW-0444">Lipid biosynthesis</keyword>
<proteinExistence type="predicted"/>
<dbReference type="InterPro" id="IPR027379">
    <property type="entry name" value="CLS_N"/>
</dbReference>
<evidence type="ECO:0000256" key="10">
    <source>
        <dbReference type="ARBA" id="ARBA00023209"/>
    </source>
</evidence>
<feature type="domain" description="PLD phosphodiesterase" evidence="14">
    <location>
        <begin position="254"/>
        <end position="281"/>
    </location>
</feature>
<evidence type="ECO:0000256" key="1">
    <source>
        <dbReference type="ARBA" id="ARBA00004651"/>
    </source>
</evidence>
<evidence type="ECO:0000313" key="16">
    <source>
        <dbReference type="Proteomes" id="UP000289794"/>
    </source>
</evidence>
<comment type="subcellular location">
    <subcellularLocation>
        <location evidence="1">Cell membrane</location>
        <topology evidence="1">Multi-pass membrane protein</topology>
    </subcellularLocation>
</comment>
<keyword evidence="4 15" id="KW-0808">Transferase</keyword>
<keyword evidence="6" id="KW-0677">Repeat</keyword>
<evidence type="ECO:0000256" key="4">
    <source>
        <dbReference type="ARBA" id="ARBA00022679"/>
    </source>
</evidence>
<dbReference type="Proteomes" id="UP000289794">
    <property type="component" value="Chromosome"/>
</dbReference>
<evidence type="ECO:0000256" key="2">
    <source>
        <dbReference type="ARBA" id="ARBA00022475"/>
    </source>
</evidence>
<dbReference type="CDD" id="cd09154">
    <property type="entry name" value="PLDc_SMU_988_like_1"/>
    <property type="match status" value="1"/>
</dbReference>
<feature type="transmembrane region" description="Helical" evidence="13">
    <location>
        <begin position="48"/>
        <end position="66"/>
    </location>
</feature>
<keyword evidence="11" id="KW-1208">Phospholipid metabolism</keyword>
<dbReference type="SUPFAM" id="SSF56024">
    <property type="entry name" value="Phospholipase D/nuclease"/>
    <property type="match status" value="2"/>
</dbReference>
<dbReference type="GO" id="GO:0032049">
    <property type="term" value="P:cardiolipin biosynthetic process"/>
    <property type="evidence" value="ECO:0007669"/>
    <property type="project" value="UniProtKB-UniRule"/>
</dbReference>
<dbReference type="KEGG" id="bpro:PMF13cell1_04854"/>
<gene>
    <name evidence="15" type="primary">ywiE</name>
    <name evidence="15" type="ORF">PMF13cell1_04854</name>
</gene>
<dbReference type="Pfam" id="PF13396">
    <property type="entry name" value="PLDc_N"/>
    <property type="match status" value="1"/>
</dbReference>
<dbReference type="Pfam" id="PF13091">
    <property type="entry name" value="PLDc_2"/>
    <property type="match status" value="2"/>
</dbReference>
<evidence type="ECO:0000256" key="12">
    <source>
        <dbReference type="NCBIfam" id="TIGR04265"/>
    </source>
</evidence>
<dbReference type="InterPro" id="IPR022924">
    <property type="entry name" value="Cardiolipin_synthase"/>
</dbReference>
<evidence type="ECO:0000256" key="5">
    <source>
        <dbReference type="ARBA" id="ARBA00022692"/>
    </source>
</evidence>
<evidence type="ECO:0000256" key="8">
    <source>
        <dbReference type="ARBA" id="ARBA00023098"/>
    </source>
</evidence>